<accession>A0A0B0N1L5</accession>
<proteinExistence type="predicted"/>
<evidence type="ECO:0000313" key="1">
    <source>
        <dbReference type="EMBL" id="KHG08268.1"/>
    </source>
</evidence>
<evidence type="ECO:0000313" key="2">
    <source>
        <dbReference type="Proteomes" id="UP000032142"/>
    </source>
</evidence>
<dbReference type="AlphaFoldDB" id="A0A0B0N1L5"/>
<protein>
    <submittedName>
        <fullName evidence="1">Uncharacterized protein</fullName>
    </submittedName>
</protein>
<keyword evidence="2" id="KW-1185">Reference proteome</keyword>
<dbReference type="EMBL" id="JRRC01493471">
    <property type="protein sequence ID" value="KHG08268.1"/>
    <property type="molecule type" value="Genomic_DNA"/>
</dbReference>
<sequence length="52" mass="5876">MVASRSHFPSYSRGVSYQGLKHSNSICNREVLAVGSNLKVFFQQQNESIEED</sequence>
<organism evidence="1 2">
    <name type="scientific">Gossypium arboreum</name>
    <name type="common">Tree cotton</name>
    <name type="synonym">Gossypium nanking</name>
    <dbReference type="NCBI Taxonomy" id="29729"/>
    <lineage>
        <taxon>Eukaryota</taxon>
        <taxon>Viridiplantae</taxon>
        <taxon>Streptophyta</taxon>
        <taxon>Embryophyta</taxon>
        <taxon>Tracheophyta</taxon>
        <taxon>Spermatophyta</taxon>
        <taxon>Magnoliopsida</taxon>
        <taxon>eudicotyledons</taxon>
        <taxon>Gunneridae</taxon>
        <taxon>Pentapetalae</taxon>
        <taxon>rosids</taxon>
        <taxon>malvids</taxon>
        <taxon>Malvales</taxon>
        <taxon>Malvaceae</taxon>
        <taxon>Malvoideae</taxon>
        <taxon>Gossypium</taxon>
    </lineage>
</organism>
<comment type="caution">
    <text evidence="1">The sequence shown here is derived from an EMBL/GenBank/DDBJ whole genome shotgun (WGS) entry which is preliminary data.</text>
</comment>
<gene>
    <name evidence="1" type="ORF">F383_34816</name>
</gene>
<name>A0A0B0N1L5_GOSAR</name>
<dbReference type="Proteomes" id="UP000032142">
    <property type="component" value="Unassembled WGS sequence"/>
</dbReference>
<reference evidence="2" key="1">
    <citation type="submission" date="2014-09" db="EMBL/GenBank/DDBJ databases">
        <authorList>
            <person name="Mudge J."/>
            <person name="Ramaraj T."/>
            <person name="Lindquist I.E."/>
            <person name="Bharti A.K."/>
            <person name="Sundararajan A."/>
            <person name="Cameron C.T."/>
            <person name="Woodward J.E."/>
            <person name="May G.D."/>
            <person name="Brubaker C."/>
            <person name="Broadhvest J."/>
            <person name="Wilkins T.A."/>
        </authorList>
    </citation>
    <scope>NUCLEOTIDE SEQUENCE</scope>
    <source>
        <strain evidence="2">cv. AKA8401</strain>
    </source>
</reference>